<name>A0ABQ3PKI5_9ACTN</name>
<dbReference type="EMBL" id="BNDW01000078">
    <property type="protein sequence ID" value="GHI25530.1"/>
    <property type="molecule type" value="Genomic_DNA"/>
</dbReference>
<organism evidence="2 3">
    <name type="scientific">Streptomyces hydrogenans</name>
    <dbReference type="NCBI Taxonomy" id="1873719"/>
    <lineage>
        <taxon>Bacteria</taxon>
        <taxon>Bacillati</taxon>
        <taxon>Actinomycetota</taxon>
        <taxon>Actinomycetes</taxon>
        <taxon>Kitasatosporales</taxon>
        <taxon>Streptomycetaceae</taxon>
        <taxon>Streptomyces</taxon>
    </lineage>
</organism>
<evidence type="ECO:0000256" key="1">
    <source>
        <dbReference type="SAM" id="MobiDB-lite"/>
    </source>
</evidence>
<dbReference type="RefSeq" id="WP_226652585.1">
    <property type="nucleotide sequence ID" value="NZ_BNDW01000078.1"/>
</dbReference>
<comment type="caution">
    <text evidence="2">The sequence shown here is derived from an EMBL/GenBank/DDBJ whole genome shotgun (WGS) entry which is preliminary data.</text>
</comment>
<gene>
    <name evidence="2" type="ORF">Shyd_69010</name>
</gene>
<proteinExistence type="predicted"/>
<protein>
    <submittedName>
        <fullName evidence="2">Uncharacterized protein</fullName>
    </submittedName>
</protein>
<feature type="compositionally biased region" description="Basic residues" evidence="1">
    <location>
        <begin position="60"/>
        <end position="86"/>
    </location>
</feature>
<feature type="region of interest" description="Disordered" evidence="1">
    <location>
        <begin position="60"/>
        <end position="98"/>
    </location>
</feature>
<keyword evidence="3" id="KW-1185">Reference proteome</keyword>
<evidence type="ECO:0000313" key="3">
    <source>
        <dbReference type="Proteomes" id="UP001052739"/>
    </source>
</evidence>
<dbReference type="Proteomes" id="UP001052739">
    <property type="component" value="Unassembled WGS sequence"/>
</dbReference>
<evidence type="ECO:0000313" key="2">
    <source>
        <dbReference type="EMBL" id="GHI25530.1"/>
    </source>
</evidence>
<reference evidence="2" key="1">
    <citation type="submission" date="2024-05" db="EMBL/GenBank/DDBJ databases">
        <title>Whole genome shotgun sequence of Streptomyces hydrogenans NBRC 13475.</title>
        <authorList>
            <person name="Komaki H."/>
            <person name="Tamura T."/>
        </authorList>
    </citation>
    <scope>NUCLEOTIDE SEQUENCE</scope>
    <source>
        <strain evidence="2">NBRC 13475</strain>
    </source>
</reference>
<sequence>MTSAVGPLLLDVVDAVLAYKAERGVNDQDAIRLLTDILDEAGSAYRVAEAWDGLEERVHPGRARRGPAHHRRRGSRGCGRVRRRPSRCGVAGGVRAGS</sequence>
<accession>A0ABQ3PKI5</accession>